<feature type="transmembrane region" description="Helical" evidence="2">
    <location>
        <begin position="55"/>
        <end position="76"/>
    </location>
</feature>
<sequence length="246" mass="27576">MDRDTTFKDHHLWELQRRDALNNSLSLPVGILTVVAGGALTMARSVDIEHPASKLGLSIALAVTAVLLLCNLFCLAKSLVRYKYSHAPDMLEWLGDREHFEHEYREKWRGLGITKSRAEQEARREFYYHLDQTYAKSASNNSIQNKKKAEWIALGHRFLIASVGSLMLAGVFFSLSPTKPADDVAPKSLKDAKKVITPSKPEKPANSPASLPSTTAKDIKRPPVRDPMVINEKFPQKDHDFGLDDL</sequence>
<name>A0A1C3NGU5_9XANT</name>
<reference evidence="4 5" key="1">
    <citation type="submission" date="2016-06" db="EMBL/GenBank/DDBJ databases">
        <authorList>
            <person name="Kjaerup R.B."/>
            <person name="Dalgaard T.S."/>
            <person name="Juul-Madsen H.R."/>
        </authorList>
    </citation>
    <scope>NUCLEOTIDE SEQUENCE [LARGE SCALE GENOMIC DNA]</scope>
    <source>
        <strain evidence="4">LMG947</strain>
    </source>
</reference>
<reference evidence="3 6" key="2">
    <citation type="submission" date="2016-08" db="EMBL/GenBank/DDBJ databases">
        <title>Evolution of the type three secretion system and type three effector repertoires in Xanthomonas.</title>
        <authorList>
            <person name="Merda D."/>
            <person name="Briand M."/>
            <person name="Bosis E."/>
            <person name="Rousseau C."/>
            <person name="Portier P."/>
            <person name="Jacques M.-A."/>
            <person name="Fischer-Le Saux M."/>
        </authorList>
    </citation>
    <scope>NUCLEOTIDE SEQUENCE [LARGE SCALE GENOMIC DNA]</scope>
    <source>
        <strain evidence="3 6">CFBP1976</strain>
    </source>
</reference>
<gene>
    <name evidence="4" type="ORF">XBLMG947_0394</name>
    <name evidence="3" type="ORF">XbrCFBP1976_05600</name>
</gene>
<dbReference type="GeneID" id="97210639"/>
<evidence type="ECO:0000313" key="5">
    <source>
        <dbReference type="Proteomes" id="UP000092503"/>
    </source>
</evidence>
<keyword evidence="2" id="KW-0812">Transmembrane</keyword>
<protein>
    <submittedName>
        <fullName evidence="4">Putative membrane protein</fullName>
    </submittedName>
</protein>
<organism evidence="4 5">
    <name type="scientific">Xanthomonas bromi</name>
    <dbReference type="NCBI Taxonomy" id="56449"/>
    <lineage>
        <taxon>Bacteria</taxon>
        <taxon>Pseudomonadati</taxon>
        <taxon>Pseudomonadota</taxon>
        <taxon>Gammaproteobacteria</taxon>
        <taxon>Lysobacterales</taxon>
        <taxon>Lysobacteraceae</taxon>
        <taxon>Xanthomonas</taxon>
    </lineage>
</organism>
<dbReference type="Proteomes" id="UP000239710">
    <property type="component" value="Unassembled WGS sequence"/>
</dbReference>
<keyword evidence="6" id="KW-1185">Reference proteome</keyword>
<dbReference type="RefSeq" id="WP_065466149.1">
    <property type="nucleotide sequence ID" value="NZ_FLTX01000005.1"/>
</dbReference>
<dbReference type="OrthoDB" id="9864336at2"/>
<dbReference type="EMBL" id="FLTX01000005">
    <property type="protein sequence ID" value="SBV49622.1"/>
    <property type="molecule type" value="Genomic_DNA"/>
</dbReference>
<keyword evidence="2" id="KW-1133">Transmembrane helix</keyword>
<evidence type="ECO:0000256" key="2">
    <source>
        <dbReference type="SAM" id="Phobius"/>
    </source>
</evidence>
<dbReference type="Proteomes" id="UP000092503">
    <property type="component" value="Unassembled WGS sequence"/>
</dbReference>
<evidence type="ECO:0000313" key="4">
    <source>
        <dbReference type="EMBL" id="SBV49622.1"/>
    </source>
</evidence>
<feature type="transmembrane region" description="Helical" evidence="2">
    <location>
        <begin position="154"/>
        <end position="175"/>
    </location>
</feature>
<dbReference type="EMBL" id="MDCE01000006">
    <property type="protein sequence ID" value="PPV07766.1"/>
    <property type="molecule type" value="Genomic_DNA"/>
</dbReference>
<evidence type="ECO:0000313" key="6">
    <source>
        <dbReference type="Proteomes" id="UP000239710"/>
    </source>
</evidence>
<evidence type="ECO:0000256" key="1">
    <source>
        <dbReference type="SAM" id="MobiDB-lite"/>
    </source>
</evidence>
<feature type="compositionally biased region" description="Basic and acidic residues" evidence="1">
    <location>
        <begin position="234"/>
        <end position="246"/>
    </location>
</feature>
<accession>A0A1C3NGU5</accession>
<feature type="compositionally biased region" description="Polar residues" evidence="1">
    <location>
        <begin position="207"/>
        <end position="216"/>
    </location>
</feature>
<dbReference type="STRING" id="56449.XBLMG947_0394"/>
<feature type="region of interest" description="Disordered" evidence="1">
    <location>
        <begin position="192"/>
        <end position="246"/>
    </location>
</feature>
<proteinExistence type="predicted"/>
<feature type="transmembrane region" description="Helical" evidence="2">
    <location>
        <begin position="21"/>
        <end position="43"/>
    </location>
</feature>
<keyword evidence="2" id="KW-0472">Membrane</keyword>
<evidence type="ECO:0000313" key="3">
    <source>
        <dbReference type="EMBL" id="PPV07766.1"/>
    </source>
</evidence>
<dbReference type="AlphaFoldDB" id="A0A1C3NGU5"/>